<dbReference type="RefSeq" id="WP_205121011.1">
    <property type="nucleotide sequence ID" value="NZ_JAFBCM010000001.1"/>
</dbReference>
<dbReference type="Proteomes" id="UP001595699">
    <property type="component" value="Unassembled WGS sequence"/>
</dbReference>
<keyword evidence="3" id="KW-1185">Reference proteome</keyword>
<sequence length="462" mass="50140">MGWLLRTYRGPRTLGELARAFAKRSPAWAVSPATISRWETGAVAVSYQVVRRYERLFGLASHELVAVLDTMHRYWSPSLTSAPTLSRRPQPFDDLLDQACSPVSLSAKDWDELTLGLAMAPNVHLPRRVWTELTERLLVDLTVANGIDWHRLYESYCRLLAHPRGRLAAVDSCVTAARDRGHQTHIEIVSILDANGDPAASAAVVEQLEDPTTDAAQQGALLACVRKLRLGHFSPAQRHRIADVVRSLPQRGDTGRIVDAILTSTEASGRAPVAVEARPSRTDPQTRARAVGRVAAGANDPALELLVGEMLFALGPGTRLSAASLIAASPYRTGVARALTAELTRSRVVLDRSGWPDVVLAALRLVGGAAERGILERLAATPGVATEVARTAAYSLGHLPGTTDRQYWEQVLRLDTSPDVLEGLVYSAGLTKLRPVLEAIQNAPDLPARPRRAAAWWLNRAA</sequence>
<reference evidence="3" key="1">
    <citation type="journal article" date="2019" name="Int. J. Syst. Evol. Microbiol.">
        <title>The Global Catalogue of Microorganisms (GCM) 10K type strain sequencing project: providing services to taxonomists for standard genome sequencing and annotation.</title>
        <authorList>
            <consortium name="The Broad Institute Genomics Platform"/>
            <consortium name="The Broad Institute Genome Sequencing Center for Infectious Disease"/>
            <person name="Wu L."/>
            <person name="Ma J."/>
        </authorList>
    </citation>
    <scope>NUCLEOTIDE SEQUENCE [LARGE SCALE GENOMIC DNA]</scope>
    <source>
        <strain evidence="3">CGMCC 4.7241</strain>
    </source>
</reference>
<accession>A0ABV7YKM6</accession>
<dbReference type="InterPro" id="IPR001387">
    <property type="entry name" value="Cro/C1-type_HTH"/>
</dbReference>
<comment type="caution">
    <text evidence="2">The sequence shown here is derived from an EMBL/GenBank/DDBJ whole genome shotgun (WGS) entry which is preliminary data.</text>
</comment>
<dbReference type="PROSITE" id="PS50943">
    <property type="entry name" value="HTH_CROC1"/>
    <property type="match status" value="1"/>
</dbReference>
<protein>
    <submittedName>
        <fullName evidence="2">Helix-turn-helix domain-containing protein</fullName>
    </submittedName>
</protein>
<proteinExistence type="predicted"/>
<organism evidence="2 3">
    <name type="scientific">Tenggerimyces flavus</name>
    <dbReference type="NCBI Taxonomy" id="1708749"/>
    <lineage>
        <taxon>Bacteria</taxon>
        <taxon>Bacillati</taxon>
        <taxon>Actinomycetota</taxon>
        <taxon>Actinomycetes</taxon>
        <taxon>Propionibacteriales</taxon>
        <taxon>Nocardioidaceae</taxon>
        <taxon>Tenggerimyces</taxon>
    </lineage>
</organism>
<evidence type="ECO:0000259" key="1">
    <source>
        <dbReference type="PROSITE" id="PS50943"/>
    </source>
</evidence>
<gene>
    <name evidence="2" type="ORF">ACFOUW_33220</name>
</gene>
<dbReference type="CDD" id="cd00093">
    <property type="entry name" value="HTH_XRE"/>
    <property type="match status" value="1"/>
</dbReference>
<feature type="domain" description="HTH cro/C1-type" evidence="1">
    <location>
        <begin position="30"/>
        <end position="64"/>
    </location>
</feature>
<evidence type="ECO:0000313" key="3">
    <source>
        <dbReference type="Proteomes" id="UP001595699"/>
    </source>
</evidence>
<dbReference type="EMBL" id="JBHRZH010000043">
    <property type="protein sequence ID" value="MFC3765736.1"/>
    <property type="molecule type" value="Genomic_DNA"/>
</dbReference>
<name>A0ABV7YKM6_9ACTN</name>
<evidence type="ECO:0000313" key="2">
    <source>
        <dbReference type="EMBL" id="MFC3765736.1"/>
    </source>
</evidence>